<dbReference type="SUPFAM" id="SSF46785">
    <property type="entry name" value="Winged helix' DNA-binding domain"/>
    <property type="match status" value="1"/>
</dbReference>
<dbReference type="Proteomes" id="UP000005384">
    <property type="component" value="Unassembled WGS sequence"/>
</dbReference>
<evidence type="ECO:0000256" key="2">
    <source>
        <dbReference type="ARBA" id="ARBA00023125"/>
    </source>
</evidence>
<dbReference type="AlphaFoldDB" id="G5IJH3"/>
<dbReference type="GO" id="GO:0003677">
    <property type="term" value="F:DNA binding"/>
    <property type="evidence" value="ECO:0007669"/>
    <property type="project" value="UniProtKB-KW"/>
</dbReference>
<protein>
    <recommendedName>
        <fullName evidence="4">HTH gntR-type domain-containing protein</fullName>
    </recommendedName>
</protein>
<keyword evidence="2" id="KW-0238">DNA-binding</keyword>
<dbReference type="InterPro" id="IPR036388">
    <property type="entry name" value="WH-like_DNA-bd_sf"/>
</dbReference>
<proteinExistence type="predicted"/>
<dbReference type="CDD" id="cd07377">
    <property type="entry name" value="WHTH_GntR"/>
    <property type="match status" value="1"/>
</dbReference>
<dbReference type="OrthoDB" id="389878at2"/>
<dbReference type="SMART" id="SM00345">
    <property type="entry name" value="HTH_GNTR"/>
    <property type="match status" value="1"/>
</dbReference>
<keyword evidence="6" id="KW-1185">Reference proteome</keyword>
<dbReference type="EMBL" id="ADLN01000103">
    <property type="protein sequence ID" value="EHI58378.1"/>
    <property type="molecule type" value="Genomic_DNA"/>
</dbReference>
<name>G5IJH3_9FIRM</name>
<reference evidence="5 6" key="1">
    <citation type="submission" date="2011-08" db="EMBL/GenBank/DDBJ databases">
        <title>The Genome Sequence of Clostridium hathewayi WAL-18680.</title>
        <authorList>
            <consortium name="The Broad Institute Genome Sequencing Platform"/>
            <person name="Earl A."/>
            <person name="Ward D."/>
            <person name="Feldgarden M."/>
            <person name="Gevers D."/>
            <person name="Finegold S.M."/>
            <person name="Summanen P.H."/>
            <person name="Molitoris D.R."/>
            <person name="Song M."/>
            <person name="Daigneault M."/>
            <person name="Allen-Vercoe E."/>
            <person name="Young S.K."/>
            <person name="Zeng Q."/>
            <person name="Gargeya S."/>
            <person name="Fitzgerald M."/>
            <person name="Haas B."/>
            <person name="Abouelleil A."/>
            <person name="Alvarado L."/>
            <person name="Arachchi H.M."/>
            <person name="Berlin A."/>
            <person name="Brown A."/>
            <person name="Chapman S.B."/>
            <person name="Chen Z."/>
            <person name="Dunbar C."/>
            <person name="Freedman E."/>
            <person name="Gearin G."/>
            <person name="Gellesch M."/>
            <person name="Goldberg J."/>
            <person name="Griggs A."/>
            <person name="Gujja S."/>
            <person name="Heiman D."/>
            <person name="Howarth C."/>
            <person name="Larson L."/>
            <person name="Lui A."/>
            <person name="MacDonald P.J.P."/>
            <person name="Montmayeur A."/>
            <person name="Murphy C."/>
            <person name="Neiman D."/>
            <person name="Pearson M."/>
            <person name="Priest M."/>
            <person name="Roberts A."/>
            <person name="Saif S."/>
            <person name="Shea T."/>
            <person name="Shenoy N."/>
            <person name="Sisk P."/>
            <person name="Stolte C."/>
            <person name="Sykes S."/>
            <person name="Wortman J."/>
            <person name="Nusbaum C."/>
            <person name="Birren B."/>
        </authorList>
    </citation>
    <scope>NUCLEOTIDE SEQUENCE [LARGE SCALE GENOMIC DNA]</scope>
    <source>
        <strain evidence="5 6">WAL-18680</strain>
    </source>
</reference>
<organism evidence="5 6">
    <name type="scientific">Hungatella hathewayi WAL-18680</name>
    <dbReference type="NCBI Taxonomy" id="742737"/>
    <lineage>
        <taxon>Bacteria</taxon>
        <taxon>Bacillati</taxon>
        <taxon>Bacillota</taxon>
        <taxon>Clostridia</taxon>
        <taxon>Lachnospirales</taxon>
        <taxon>Lachnospiraceae</taxon>
        <taxon>Hungatella</taxon>
    </lineage>
</organism>
<dbReference type="Gene3D" id="1.20.120.530">
    <property type="entry name" value="GntR ligand-binding domain-like"/>
    <property type="match status" value="1"/>
</dbReference>
<dbReference type="InterPro" id="IPR036390">
    <property type="entry name" value="WH_DNA-bd_sf"/>
</dbReference>
<accession>G5IJH3</accession>
<sequence>MENALLCDDIYKILEDEIVSLKIRPGETLSENSLCKRFSVSRTPVRSVLQRLQQNRFVQIIPHKETIVTPIDLDIASQLIYQRVAVETMILRDFVKTCTPTDVARVRYAMQLLEEAAADVAEPEHFDINNFLSKDLEMHKIWFRATNKMFLWETLIRPQPDYSRFIRLDIMGAKNVPDVLSDHERMIEIIDSKDVDAIEGIMTHHLFGGVRRLGGQLFSEEYRDFFLQKNL</sequence>
<dbReference type="PATRIC" id="fig|742737.3.peg.3630"/>
<dbReference type="InterPro" id="IPR011711">
    <property type="entry name" value="GntR_C"/>
</dbReference>
<evidence type="ECO:0000256" key="3">
    <source>
        <dbReference type="ARBA" id="ARBA00023163"/>
    </source>
</evidence>
<dbReference type="HOGENOM" id="CLU_017584_5_2_9"/>
<dbReference type="InterPro" id="IPR000524">
    <property type="entry name" value="Tscrpt_reg_HTH_GntR"/>
</dbReference>
<keyword evidence="1" id="KW-0805">Transcription regulation</keyword>
<gene>
    <name evidence="5" type="ORF">HMPREF9473_03651</name>
</gene>
<dbReference type="PANTHER" id="PTHR43537:SF24">
    <property type="entry name" value="GLUCONATE OPERON TRANSCRIPTIONAL REPRESSOR"/>
    <property type="match status" value="1"/>
</dbReference>
<dbReference type="Pfam" id="PF07729">
    <property type="entry name" value="FCD"/>
    <property type="match status" value="1"/>
</dbReference>
<comment type="caution">
    <text evidence="5">The sequence shown here is derived from an EMBL/GenBank/DDBJ whole genome shotgun (WGS) entry which is preliminary data.</text>
</comment>
<dbReference type="PANTHER" id="PTHR43537">
    <property type="entry name" value="TRANSCRIPTIONAL REGULATOR, GNTR FAMILY"/>
    <property type="match status" value="1"/>
</dbReference>
<dbReference type="GO" id="GO:0003700">
    <property type="term" value="F:DNA-binding transcription factor activity"/>
    <property type="evidence" value="ECO:0007669"/>
    <property type="project" value="InterPro"/>
</dbReference>
<dbReference type="SUPFAM" id="SSF48008">
    <property type="entry name" value="GntR ligand-binding domain-like"/>
    <property type="match status" value="1"/>
</dbReference>
<evidence type="ECO:0000313" key="5">
    <source>
        <dbReference type="EMBL" id="EHI58378.1"/>
    </source>
</evidence>
<feature type="domain" description="HTH gntR-type" evidence="4">
    <location>
        <begin position="4"/>
        <end position="71"/>
    </location>
</feature>
<evidence type="ECO:0000313" key="6">
    <source>
        <dbReference type="Proteomes" id="UP000005384"/>
    </source>
</evidence>
<dbReference type="PROSITE" id="PS50949">
    <property type="entry name" value="HTH_GNTR"/>
    <property type="match status" value="1"/>
</dbReference>
<dbReference type="InterPro" id="IPR008920">
    <property type="entry name" value="TF_FadR/GntR_C"/>
</dbReference>
<dbReference type="Gene3D" id="1.10.10.10">
    <property type="entry name" value="Winged helix-like DNA-binding domain superfamily/Winged helix DNA-binding domain"/>
    <property type="match status" value="1"/>
</dbReference>
<dbReference type="RefSeq" id="WP_006781642.1">
    <property type="nucleotide sequence ID" value="NZ_CP040506.1"/>
</dbReference>
<dbReference type="Pfam" id="PF00392">
    <property type="entry name" value="GntR"/>
    <property type="match status" value="1"/>
</dbReference>
<evidence type="ECO:0000259" key="4">
    <source>
        <dbReference type="PROSITE" id="PS50949"/>
    </source>
</evidence>
<evidence type="ECO:0000256" key="1">
    <source>
        <dbReference type="ARBA" id="ARBA00023015"/>
    </source>
</evidence>
<keyword evidence="3" id="KW-0804">Transcription</keyword>